<proteinExistence type="predicted"/>
<comment type="caution">
    <text evidence="1">The sequence shown here is derived from an EMBL/GenBank/DDBJ whole genome shotgun (WGS) entry which is preliminary data.</text>
</comment>
<dbReference type="EMBL" id="CACRXK020033236">
    <property type="protein sequence ID" value="CAB4043810.1"/>
    <property type="molecule type" value="Genomic_DNA"/>
</dbReference>
<dbReference type="Proteomes" id="UP001152795">
    <property type="component" value="Unassembled WGS sequence"/>
</dbReference>
<organism evidence="1 2">
    <name type="scientific">Paramuricea clavata</name>
    <name type="common">Red gorgonian</name>
    <name type="synonym">Violescent sea-whip</name>
    <dbReference type="NCBI Taxonomy" id="317549"/>
    <lineage>
        <taxon>Eukaryota</taxon>
        <taxon>Metazoa</taxon>
        <taxon>Cnidaria</taxon>
        <taxon>Anthozoa</taxon>
        <taxon>Octocorallia</taxon>
        <taxon>Malacalcyonacea</taxon>
        <taxon>Plexauridae</taxon>
        <taxon>Paramuricea</taxon>
    </lineage>
</organism>
<name>A0A7D9KCA7_PARCT</name>
<accession>A0A7D9KCA7</accession>
<protein>
    <submittedName>
        <fullName evidence="1">Uncharacterized protein</fullName>
    </submittedName>
</protein>
<keyword evidence="2" id="KW-1185">Reference proteome</keyword>
<gene>
    <name evidence="1" type="ORF">PACLA_8A042025</name>
</gene>
<evidence type="ECO:0000313" key="2">
    <source>
        <dbReference type="Proteomes" id="UP001152795"/>
    </source>
</evidence>
<sequence length="148" mass="17236">MKGLNSGIDKAYYEAKEKRNSYANKRRVTKEPHVKVGDQVLVRQTKVNKLTPRFDPLPYQVTEIKGTMITASRADHMITRNCSHFNKFLGKSNLIADMHSDSETDEEEIEHVPDENNPCEIGDQHVIGGHRNYPQRQRFRPSYYHEEH</sequence>
<evidence type="ECO:0000313" key="1">
    <source>
        <dbReference type="EMBL" id="CAB4043810.1"/>
    </source>
</evidence>
<dbReference type="OrthoDB" id="10068564at2759"/>
<reference evidence="1" key="1">
    <citation type="submission" date="2020-04" db="EMBL/GenBank/DDBJ databases">
        <authorList>
            <person name="Alioto T."/>
            <person name="Alioto T."/>
            <person name="Gomez Garrido J."/>
        </authorList>
    </citation>
    <scope>NUCLEOTIDE SEQUENCE</scope>
    <source>
        <strain evidence="1">A484AB</strain>
    </source>
</reference>
<dbReference type="AlphaFoldDB" id="A0A7D9KCA7"/>